<evidence type="ECO:0000256" key="2">
    <source>
        <dbReference type="ARBA" id="ARBA00022692"/>
    </source>
</evidence>
<feature type="domain" description="O-antigen ligase-related" evidence="6">
    <location>
        <begin position="202"/>
        <end position="360"/>
    </location>
</feature>
<feature type="transmembrane region" description="Helical" evidence="5">
    <location>
        <begin position="349"/>
        <end position="369"/>
    </location>
</feature>
<evidence type="ECO:0000256" key="4">
    <source>
        <dbReference type="ARBA" id="ARBA00023136"/>
    </source>
</evidence>
<dbReference type="GO" id="GO:0016020">
    <property type="term" value="C:membrane"/>
    <property type="evidence" value="ECO:0007669"/>
    <property type="project" value="UniProtKB-SubCell"/>
</dbReference>
<keyword evidence="4 5" id="KW-0472">Membrane</keyword>
<feature type="transmembrane region" description="Helical" evidence="5">
    <location>
        <begin position="167"/>
        <end position="186"/>
    </location>
</feature>
<feature type="transmembrane region" description="Helical" evidence="5">
    <location>
        <begin position="193"/>
        <end position="211"/>
    </location>
</feature>
<dbReference type="PANTHER" id="PTHR37422">
    <property type="entry name" value="TEICHURONIC ACID BIOSYNTHESIS PROTEIN TUAE"/>
    <property type="match status" value="1"/>
</dbReference>
<comment type="subcellular location">
    <subcellularLocation>
        <location evidence="1">Membrane</location>
        <topology evidence="1">Multi-pass membrane protein</topology>
    </subcellularLocation>
</comment>
<evidence type="ECO:0000256" key="5">
    <source>
        <dbReference type="SAM" id="Phobius"/>
    </source>
</evidence>
<feature type="transmembrane region" description="Helical" evidence="5">
    <location>
        <begin position="405"/>
        <end position="421"/>
    </location>
</feature>
<dbReference type="AlphaFoldDB" id="A0A419N8C6"/>
<dbReference type="PANTHER" id="PTHR37422:SF13">
    <property type="entry name" value="LIPOPOLYSACCHARIDE BIOSYNTHESIS PROTEIN PA4999-RELATED"/>
    <property type="match status" value="1"/>
</dbReference>
<evidence type="ECO:0000259" key="6">
    <source>
        <dbReference type="Pfam" id="PF04932"/>
    </source>
</evidence>
<dbReference type="Pfam" id="PF04932">
    <property type="entry name" value="Wzy_C"/>
    <property type="match status" value="1"/>
</dbReference>
<keyword evidence="2 5" id="KW-0812">Transmembrane</keyword>
<keyword evidence="8" id="KW-1185">Reference proteome</keyword>
<comment type="caution">
    <text evidence="7">The sequence shown here is derived from an EMBL/GenBank/DDBJ whole genome shotgun (WGS) entry which is preliminary data.</text>
</comment>
<evidence type="ECO:0000256" key="3">
    <source>
        <dbReference type="ARBA" id="ARBA00022989"/>
    </source>
</evidence>
<dbReference type="InterPro" id="IPR051533">
    <property type="entry name" value="WaaL-like"/>
</dbReference>
<reference evidence="7 8" key="1">
    <citation type="submission" date="2018-09" db="EMBL/GenBank/DDBJ databases">
        <authorList>
            <person name="Le Fleche-Mateos A."/>
        </authorList>
    </citation>
    <scope>NUCLEOTIDE SEQUENCE [LARGE SCALE GENOMIC DNA]</scope>
    <source>
        <strain evidence="7 8">DSM 27399</strain>
    </source>
</reference>
<dbReference type="Proteomes" id="UP000284908">
    <property type="component" value="Unassembled WGS sequence"/>
</dbReference>
<dbReference type="OrthoDB" id="6502028at2"/>
<sequence>MIRPLITEIKKSSFDDKLASLFFLFITISISFFMYSGEVTRNFFYIATYIAIIYFIYLTLRIEKRIYFYPITTVVLLLGISKLLWVVLTINHEYPLIAHHYQISGKRLILASFILYAIEHNIRKWKIPTLTVRTGISIMTLLFIIISVTRIIIYLKTGDRIKINSDAPTSGAYTFTIFSLLVMYSLKFHGLKHYRLICLVVMTLTFGVLAATETRSAVMLFTLISACSVLYDFAKSSHTSKVIYGFAIAGLIIAAVVSGHPYYSKVVNRIDNLHNEVASYDAGDRNTSVGARFSMWRAGIDAFKHHPFGQSADSRNALATTFINQHEGGNPEALRNLQFHLHNDIIDTMSLQGIFGALIMVLFFATLLLYPFRLVPKGYEFLLLSVPVIYFSLGDTQFYNRESPYFIVLVFAYLLMLRMKTPSVTEKQ</sequence>
<accession>A0A419N8C6</accession>
<evidence type="ECO:0000256" key="1">
    <source>
        <dbReference type="ARBA" id="ARBA00004141"/>
    </source>
</evidence>
<evidence type="ECO:0000313" key="7">
    <source>
        <dbReference type="EMBL" id="RJT43808.1"/>
    </source>
</evidence>
<feature type="transmembrane region" description="Helical" evidence="5">
    <location>
        <begin position="130"/>
        <end position="155"/>
    </location>
</feature>
<protein>
    <submittedName>
        <fullName evidence="7">O-antigen ligase family protein</fullName>
    </submittedName>
</protein>
<dbReference type="EMBL" id="RAHH01000013">
    <property type="protein sequence ID" value="RJT43808.1"/>
    <property type="molecule type" value="Genomic_DNA"/>
</dbReference>
<dbReference type="RefSeq" id="WP_120133109.1">
    <property type="nucleotide sequence ID" value="NZ_RAHH01000013.1"/>
</dbReference>
<keyword evidence="3 5" id="KW-1133">Transmembrane helix</keyword>
<gene>
    <name evidence="7" type="ORF">D6C13_12725</name>
</gene>
<feature type="transmembrane region" description="Helical" evidence="5">
    <location>
        <begin position="21"/>
        <end position="37"/>
    </location>
</feature>
<feature type="transmembrane region" description="Helical" evidence="5">
    <location>
        <begin position="43"/>
        <end position="60"/>
    </location>
</feature>
<proteinExistence type="predicted"/>
<dbReference type="GO" id="GO:0016874">
    <property type="term" value="F:ligase activity"/>
    <property type="evidence" value="ECO:0007669"/>
    <property type="project" value="UniProtKB-KW"/>
</dbReference>
<keyword evidence="7" id="KW-0436">Ligase</keyword>
<evidence type="ECO:0000313" key="8">
    <source>
        <dbReference type="Proteomes" id="UP000284908"/>
    </source>
</evidence>
<feature type="transmembrane region" description="Helical" evidence="5">
    <location>
        <begin position="67"/>
        <end position="88"/>
    </location>
</feature>
<name>A0A419N8C6_9GAMM</name>
<feature type="transmembrane region" description="Helical" evidence="5">
    <location>
        <begin position="100"/>
        <end position="118"/>
    </location>
</feature>
<feature type="transmembrane region" description="Helical" evidence="5">
    <location>
        <begin position="243"/>
        <end position="263"/>
    </location>
</feature>
<dbReference type="InterPro" id="IPR007016">
    <property type="entry name" value="O-antigen_ligase-rel_domated"/>
</dbReference>
<organism evidence="7 8">
    <name type="scientific">Rahnella woolbedingensis</name>
    <dbReference type="NCBI Taxonomy" id="1510574"/>
    <lineage>
        <taxon>Bacteria</taxon>
        <taxon>Pseudomonadati</taxon>
        <taxon>Pseudomonadota</taxon>
        <taxon>Gammaproteobacteria</taxon>
        <taxon>Enterobacterales</taxon>
        <taxon>Yersiniaceae</taxon>
        <taxon>Rahnella</taxon>
    </lineage>
</organism>